<sequence>MQAEKVTLESGQRDLGIPLVDSWDYVRVGRGPAWMPAKLRFRSVLIPGFSFAEVARARVSVRNSVCCHFSSDGKLLATGGHDKKVVLWCAERLQPRSSLQGHSFLISDVRFSSSMPRLATSSFDKL</sequence>
<dbReference type="InterPro" id="IPR001680">
    <property type="entry name" value="WD40_rpt"/>
</dbReference>
<dbReference type="InterPro" id="IPR015943">
    <property type="entry name" value="WD40/YVTN_repeat-like_dom_sf"/>
</dbReference>
<dbReference type="AlphaFoldDB" id="A0A0A9DZJ9"/>
<dbReference type="SUPFAM" id="SSF50978">
    <property type="entry name" value="WD40 repeat-like"/>
    <property type="match status" value="1"/>
</dbReference>
<reference evidence="2" key="2">
    <citation type="journal article" date="2015" name="Data Brief">
        <title>Shoot transcriptome of the giant reed, Arundo donax.</title>
        <authorList>
            <person name="Barrero R.A."/>
            <person name="Guerrero F.D."/>
            <person name="Moolhuijzen P."/>
            <person name="Goolsby J.A."/>
            <person name="Tidwell J."/>
            <person name="Bellgard S.E."/>
            <person name="Bellgard M.I."/>
        </authorList>
    </citation>
    <scope>NUCLEOTIDE SEQUENCE</scope>
    <source>
        <tissue evidence="2">Shoot tissue taken approximately 20 cm above the soil surface</tissue>
    </source>
</reference>
<dbReference type="Pfam" id="PF00400">
    <property type="entry name" value="WD40"/>
    <property type="match status" value="2"/>
</dbReference>
<dbReference type="PROSITE" id="PS50082">
    <property type="entry name" value="WD_REPEATS_2"/>
    <property type="match status" value="1"/>
</dbReference>
<dbReference type="EMBL" id="GBRH01205777">
    <property type="protein sequence ID" value="JAD92118.1"/>
    <property type="molecule type" value="Transcribed_RNA"/>
</dbReference>
<organism evidence="2">
    <name type="scientific">Arundo donax</name>
    <name type="common">Giant reed</name>
    <name type="synonym">Donax arundinaceus</name>
    <dbReference type="NCBI Taxonomy" id="35708"/>
    <lineage>
        <taxon>Eukaryota</taxon>
        <taxon>Viridiplantae</taxon>
        <taxon>Streptophyta</taxon>
        <taxon>Embryophyta</taxon>
        <taxon>Tracheophyta</taxon>
        <taxon>Spermatophyta</taxon>
        <taxon>Magnoliopsida</taxon>
        <taxon>Liliopsida</taxon>
        <taxon>Poales</taxon>
        <taxon>Poaceae</taxon>
        <taxon>PACMAD clade</taxon>
        <taxon>Arundinoideae</taxon>
        <taxon>Arundineae</taxon>
        <taxon>Arundo</taxon>
    </lineage>
</organism>
<dbReference type="SMART" id="SM00320">
    <property type="entry name" value="WD40"/>
    <property type="match status" value="2"/>
</dbReference>
<reference evidence="2" key="1">
    <citation type="submission" date="2014-09" db="EMBL/GenBank/DDBJ databases">
        <authorList>
            <person name="Magalhaes I.L.F."/>
            <person name="Oliveira U."/>
            <person name="Santos F.R."/>
            <person name="Vidigal T.H.D.A."/>
            <person name="Brescovit A.D."/>
            <person name="Santos A.J."/>
        </authorList>
    </citation>
    <scope>NUCLEOTIDE SEQUENCE</scope>
    <source>
        <tissue evidence="2">Shoot tissue taken approximately 20 cm above the soil surface</tissue>
    </source>
</reference>
<evidence type="ECO:0000256" key="1">
    <source>
        <dbReference type="PROSITE-ProRule" id="PRU00221"/>
    </source>
</evidence>
<feature type="repeat" description="WD" evidence="1">
    <location>
        <begin position="69"/>
        <end position="88"/>
    </location>
</feature>
<dbReference type="InterPro" id="IPR044716">
    <property type="entry name" value="LEUNIG-like"/>
</dbReference>
<evidence type="ECO:0000313" key="2">
    <source>
        <dbReference type="EMBL" id="JAD92118.1"/>
    </source>
</evidence>
<name>A0A0A9DZJ9_ARUDO</name>
<dbReference type="PANTHER" id="PTHR44376:SF5">
    <property type="entry name" value="TRANSCRIPTIONAL COREPRESSOR LEUNIG ISOFORM X1"/>
    <property type="match status" value="1"/>
</dbReference>
<dbReference type="PANTHER" id="PTHR44376">
    <property type="entry name" value="TRANSCRIPTIONAL REGULATOR OF FILAMENTOUS GROWTH FLO8"/>
    <property type="match status" value="1"/>
</dbReference>
<dbReference type="Gene3D" id="2.130.10.10">
    <property type="entry name" value="YVTN repeat-like/Quinoprotein amine dehydrogenase"/>
    <property type="match status" value="1"/>
</dbReference>
<dbReference type="GO" id="GO:0003714">
    <property type="term" value="F:transcription corepressor activity"/>
    <property type="evidence" value="ECO:0007669"/>
    <property type="project" value="InterPro"/>
</dbReference>
<proteinExistence type="predicted"/>
<protein>
    <submittedName>
        <fullName evidence="2">Uncharacterized protein</fullName>
    </submittedName>
</protein>
<keyword evidence="1" id="KW-0853">WD repeat</keyword>
<accession>A0A0A9DZJ9</accession>
<dbReference type="InterPro" id="IPR036322">
    <property type="entry name" value="WD40_repeat_dom_sf"/>
</dbReference>